<reference evidence="5 6" key="1">
    <citation type="journal article" date="2011" name="J. Bacteriol.">
        <title>Genome sequence of the mercury-methylating strain Desulfovibrio desulfuricans ND132.</title>
        <authorList>
            <person name="Brown S.D."/>
            <person name="Gilmour C.C."/>
            <person name="Kucken A.M."/>
            <person name="Wall J.D."/>
            <person name="Elias D.A."/>
            <person name="Brandt C.C."/>
            <person name="Podar M."/>
            <person name="Chertkov O."/>
            <person name="Held B."/>
            <person name="Bruce D.C."/>
            <person name="Detter J.C."/>
            <person name="Tapia R."/>
            <person name="Han C.S."/>
            <person name="Goodwin L.A."/>
            <person name="Cheng J.F."/>
            <person name="Pitluck S."/>
            <person name="Woyke T."/>
            <person name="Mikhailova N."/>
            <person name="Ivanova N.N."/>
            <person name="Han J."/>
            <person name="Lucas S."/>
            <person name="Lapidus A.L."/>
            <person name="Land M.L."/>
            <person name="Hauser L.J."/>
            <person name="Palumbo A.V."/>
        </authorList>
    </citation>
    <scope>NUCLEOTIDE SEQUENCE [LARGE SCALE GENOMIC DNA]</scope>
    <source>
        <strain evidence="5 6">ND132</strain>
    </source>
</reference>
<dbReference type="Gene3D" id="2.40.160.10">
    <property type="entry name" value="Porin"/>
    <property type="match status" value="1"/>
</dbReference>
<evidence type="ECO:0000313" key="6">
    <source>
        <dbReference type="Proteomes" id="UP000007845"/>
    </source>
</evidence>
<keyword evidence="6" id="KW-1185">Reference proteome</keyword>
<protein>
    <submittedName>
        <fullName evidence="5">Outer membrane porin</fullName>
    </submittedName>
</protein>
<gene>
    <name evidence="5" type="ORF">DND132_1666</name>
</gene>
<dbReference type="RefSeq" id="WP_014322301.1">
    <property type="nucleotide sequence ID" value="NC_016803.1"/>
</dbReference>
<sequence length="414" mass="46213" precursor="true">MSVKCSHLVLACLLSLVLAQPALAAEEKTVSPYGTVTGQARLYYFTQRNKGTGQEFDVIKESLALGGWLKYETPWLEDHLGLGVALYGTAPLTGELNQPDQGGTGLLTSDNEGFAVVGEAYVKARYEKTEARIWRQRIETPFINSNDSRMLPQSFEAYGLKSGDIDNLELSVFWVDKEKKRDSDTFKSMSNVAGLTDVNRGVFMTGADWKPLANLPTRFWNYYAPDLDNTFFTQFKYTFGDPEGVEYAVLVQGVSQNSVGEQLAGSYNTGELGLMGTVKYSGFTFDLGASIVDDSVGIRNSWGVYPFFNNLMNYSFNRAGEKSLLLGVAYDFSRIGWDGYRADIKAGFGDTPDTGFNATYDRSEYDLDIYYDFDGDLKGMSLLSRFSYQDADESMGGRDGYQVRLRLQYNFQLL</sequence>
<dbReference type="Proteomes" id="UP000007845">
    <property type="component" value="Chromosome"/>
</dbReference>
<dbReference type="PANTHER" id="PTHR34596:SF2">
    <property type="entry name" value="CHITOPORIN"/>
    <property type="match status" value="1"/>
</dbReference>
<name>F0JFE9_9BACT</name>
<accession>F0JFE9</accession>
<dbReference type="PANTHER" id="PTHR34596">
    <property type="entry name" value="CHITOPORIN"/>
    <property type="match status" value="1"/>
</dbReference>
<dbReference type="InterPro" id="IPR005318">
    <property type="entry name" value="OM_porin_bac"/>
</dbReference>
<dbReference type="EMBL" id="CP003220">
    <property type="protein sequence ID" value="EGB14873.1"/>
    <property type="molecule type" value="Genomic_DNA"/>
</dbReference>
<dbReference type="GO" id="GO:0015288">
    <property type="term" value="F:porin activity"/>
    <property type="evidence" value="ECO:0007669"/>
    <property type="project" value="TreeGrafter"/>
</dbReference>
<keyword evidence="2" id="KW-0813">Transport</keyword>
<keyword evidence="3 4" id="KW-0732">Signal</keyword>
<evidence type="ECO:0000256" key="1">
    <source>
        <dbReference type="ARBA" id="ARBA00009075"/>
    </source>
</evidence>
<dbReference type="AlphaFoldDB" id="F0JFE9"/>
<feature type="chain" id="PRO_5003255414" evidence="4">
    <location>
        <begin position="25"/>
        <end position="414"/>
    </location>
</feature>
<dbReference type="GO" id="GO:0016020">
    <property type="term" value="C:membrane"/>
    <property type="evidence" value="ECO:0007669"/>
    <property type="project" value="InterPro"/>
</dbReference>
<evidence type="ECO:0000256" key="4">
    <source>
        <dbReference type="SAM" id="SignalP"/>
    </source>
</evidence>
<dbReference type="eggNOG" id="COG3203">
    <property type="taxonomic scope" value="Bacteria"/>
</dbReference>
<feature type="signal peptide" evidence="4">
    <location>
        <begin position="1"/>
        <end position="24"/>
    </location>
</feature>
<evidence type="ECO:0000256" key="3">
    <source>
        <dbReference type="ARBA" id="ARBA00022729"/>
    </source>
</evidence>
<dbReference type="HOGENOM" id="CLU_594212_0_0_7"/>
<evidence type="ECO:0000313" key="5">
    <source>
        <dbReference type="EMBL" id="EGB14873.1"/>
    </source>
</evidence>
<dbReference type="STRING" id="641491.DND132_1666"/>
<dbReference type="Pfam" id="PF03573">
    <property type="entry name" value="OprD"/>
    <property type="match status" value="1"/>
</dbReference>
<evidence type="ECO:0000256" key="2">
    <source>
        <dbReference type="ARBA" id="ARBA00022448"/>
    </source>
</evidence>
<dbReference type="InterPro" id="IPR023614">
    <property type="entry name" value="Porin_dom_sf"/>
</dbReference>
<comment type="similarity">
    <text evidence="1">Belongs to the outer membrane porin (Opr) (TC 1.B.25) family.</text>
</comment>
<dbReference type="KEGG" id="ddn:DND132_1666"/>
<proteinExistence type="inferred from homology"/>
<organism evidence="5 6">
    <name type="scientific">Pseudodesulfovibrio mercurii</name>
    <dbReference type="NCBI Taxonomy" id="641491"/>
    <lineage>
        <taxon>Bacteria</taxon>
        <taxon>Pseudomonadati</taxon>
        <taxon>Thermodesulfobacteriota</taxon>
        <taxon>Desulfovibrionia</taxon>
        <taxon>Desulfovibrionales</taxon>
        <taxon>Desulfovibrionaceae</taxon>
    </lineage>
</organism>